<reference evidence="5" key="1">
    <citation type="submission" date="2024-05" db="EMBL/GenBank/DDBJ databases">
        <authorList>
            <person name="Yu L."/>
        </authorList>
    </citation>
    <scope>NUCLEOTIDE SEQUENCE</scope>
    <source>
        <strain evidence="5">G08B096</strain>
    </source>
</reference>
<keyword evidence="2" id="KW-0472">Membrane</keyword>
<dbReference type="InterPro" id="IPR002931">
    <property type="entry name" value="Transglutaminase-like"/>
</dbReference>
<feature type="transmembrane region" description="Helical" evidence="2">
    <location>
        <begin position="154"/>
        <end position="172"/>
    </location>
</feature>
<evidence type="ECO:0000313" key="5">
    <source>
        <dbReference type="EMBL" id="XBX81096.1"/>
    </source>
</evidence>
<dbReference type="EMBL" id="CP158374">
    <property type="protein sequence ID" value="XBX81096.1"/>
    <property type="molecule type" value="Genomic_DNA"/>
</dbReference>
<feature type="transmembrane region" description="Helical" evidence="2">
    <location>
        <begin position="178"/>
        <end position="198"/>
    </location>
</feature>
<name>A0AAU7W5T6_9MICO</name>
<organism evidence="5">
    <name type="scientific">Agromyces sp. G08B096</name>
    <dbReference type="NCBI Taxonomy" id="3156399"/>
    <lineage>
        <taxon>Bacteria</taxon>
        <taxon>Bacillati</taxon>
        <taxon>Actinomycetota</taxon>
        <taxon>Actinomycetes</taxon>
        <taxon>Micrococcales</taxon>
        <taxon>Microbacteriaceae</taxon>
        <taxon>Agromyces</taxon>
    </lineage>
</organism>
<dbReference type="PANTHER" id="PTHR42736">
    <property type="entry name" value="PROTEIN-GLUTAMINE GAMMA-GLUTAMYLTRANSFERASE"/>
    <property type="match status" value="1"/>
</dbReference>
<dbReference type="PANTHER" id="PTHR42736:SF1">
    <property type="entry name" value="PROTEIN-GLUTAMINE GAMMA-GLUTAMYLTRANSFERASE"/>
    <property type="match status" value="1"/>
</dbReference>
<dbReference type="SUPFAM" id="SSF54001">
    <property type="entry name" value="Cysteine proteinases"/>
    <property type="match status" value="1"/>
</dbReference>
<dbReference type="InterPro" id="IPR038765">
    <property type="entry name" value="Papain-like_cys_pep_sf"/>
</dbReference>
<proteinExistence type="predicted"/>
<evidence type="ECO:0000259" key="4">
    <source>
        <dbReference type="Pfam" id="PF11992"/>
    </source>
</evidence>
<protein>
    <submittedName>
        <fullName evidence="5">Transglutaminase-like domain-containing protein</fullName>
    </submittedName>
</protein>
<dbReference type="InterPro" id="IPR021878">
    <property type="entry name" value="TgpA_N"/>
</dbReference>
<dbReference type="Pfam" id="PF01841">
    <property type="entry name" value="Transglut_core"/>
    <property type="match status" value="1"/>
</dbReference>
<accession>A0AAU7W5T6</accession>
<dbReference type="InterPro" id="IPR052901">
    <property type="entry name" value="Bact_TGase-like"/>
</dbReference>
<feature type="transmembrane region" description="Helical" evidence="2">
    <location>
        <begin position="38"/>
        <end position="58"/>
    </location>
</feature>
<evidence type="ECO:0000259" key="3">
    <source>
        <dbReference type="Pfam" id="PF01841"/>
    </source>
</evidence>
<feature type="transmembrane region" description="Helical" evidence="2">
    <location>
        <begin position="65"/>
        <end position="85"/>
    </location>
</feature>
<keyword evidence="2" id="KW-1133">Transmembrane helix</keyword>
<dbReference type="Gene3D" id="3.10.620.30">
    <property type="match status" value="1"/>
</dbReference>
<sequence>MSRPAPARDLVGTAVSLVLLALLFGAALIPWWPIYESGAFVLCAALAVVAGLGIGVVGAWRAWPAWAVAVAVASAYVVLGVPAAVPSRTVAGVLPTPAGLVDLLTGTALSWKQLVTVAAPVGSYQTLLVPVFLLTLTGAAVAATIALRTRHPIAAVLPPAVLLVAGVSLGVVHEQFAAPAGLAFLAASVAWLVRDAIAKRRALGGARRVEAALADARRVIGASAILAVALVGAAAVAVAVPMPQRTVIRSELQPPFEPRDLRSPLAGFRTAFAPEVEDRPMLEVTGLPAGAGLRIATLDTYDGVVYSVGGDDGSALSGRFTRLPYRLDQSDAVGEAAKLDVTVLGYDGVWVPGAGLLERIEFHGPRQAALADGFVVNDVTGAAAVRGGLEPGDSYTAWSVVPEPVDDVSALEPGTSVLPPGADAPEELVRRLDEWAPRGGTPGERLAAVVAALHDEGYVSHGRPGEEPSRSGHGLDRLAELAADRPMIGDGEQYAVAAALMAREIGFPARVVVGYLPDTDADADVQTAREPLVFRGGALQAWIEVQEAGGAWVQIDPNPEVREIPERQPDEPNVVSRPQSALPPPEERTPVDDLGADPAPAPDDDDGADDPWLVVLGTIALVLGVLLLAALVLASPFLAVIAAKARRRRIRRRAATPKARIEGAWEELADTAADYGIRVPPGTRAEQAASVGGLDAVVLAGVVDHAVFGPGGPREGDDDRAWASVDELRRRFASDAGPRRSLAAAISLGSLGGYAVSRRGARA</sequence>
<gene>
    <name evidence="5" type="ORF">ABIQ69_10785</name>
</gene>
<feature type="region of interest" description="Disordered" evidence="1">
    <location>
        <begin position="562"/>
        <end position="606"/>
    </location>
</feature>
<evidence type="ECO:0000256" key="1">
    <source>
        <dbReference type="SAM" id="MobiDB-lite"/>
    </source>
</evidence>
<dbReference type="Pfam" id="PF11992">
    <property type="entry name" value="TgpA_N"/>
    <property type="match status" value="1"/>
</dbReference>
<feature type="domain" description="Transglutaminase-like" evidence="3">
    <location>
        <begin position="478"/>
        <end position="557"/>
    </location>
</feature>
<feature type="transmembrane region" description="Helical" evidence="2">
    <location>
        <begin position="612"/>
        <end position="643"/>
    </location>
</feature>
<feature type="transmembrane region" description="Helical" evidence="2">
    <location>
        <begin position="219"/>
        <end position="240"/>
    </location>
</feature>
<feature type="domain" description="Protein-glutamine gamma-glutamyltransferase TgpA N-terminal" evidence="4">
    <location>
        <begin position="22"/>
        <end position="405"/>
    </location>
</feature>
<feature type="transmembrane region" description="Helical" evidence="2">
    <location>
        <begin position="127"/>
        <end position="147"/>
    </location>
</feature>
<evidence type="ECO:0000256" key="2">
    <source>
        <dbReference type="SAM" id="Phobius"/>
    </source>
</evidence>
<feature type="transmembrane region" description="Helical" evidence="2">
    <location>
        <begin position="12"/>
        <end position="32"/>
    </location>
</feature>
<dbReference type="RefSeq" id="WP_350347120.1">
    <property type="nucleotide sequence ID" value="NZ_CP158374.1"/>
</dbReference>
<dbReference type="AlphaFoldDB" id="A0AAU7W5T6"/>
<keyword evidence="2" id="KW-0812">Transmembrane</keyword>